<feature type="compositionally biased region" description="Polar residues" evidence="1">
    <location>
        <begin position="117"/>
        <end position="130"/>
    </location>
</feature>
<keyword evidence="2" id="KW-0472">Membrane</keyword>
<name>A0AAE0HCX3_9PEZI</name>
<evidence type="ECO:0000256" key="2">
    <source>
        <dbReference type="SAM" id="Phobius"/>
    </source>
</evidence>
<reference evidence="4" key="2">
    <citation type="submission" date="2023-06" db="EMBL/GenBank/DDBJ databases">
        <authorList>
            <consortium name="Lawrence Berkeley National Laboratory"/>
            <person name="Haridas S."/>
            <person name="Hensen N."/>
            <person name="Bonometti L."/>
            <person name="Westerberg I."/>
            <person name="Brannstrom I.O."/>
            <person name="Guillou S."/>
            <person name="Cros-Aarteil S."/>
            <person name="Calhoun S."/>
            <person name="Kuo A."/>
            <person name="Mondo S."/>
            <person name="Pangilinan J."/>
            <person name="Riley R."/>
            <person name="Labutti K."/>
            <person name="Andreopoulos B."/>
            <person name="Lipzen A."/>
            <person name="Chen C."/>
            <person name="Yanf M."/>
            <person name="Daum C."/>
            <person name="Ng V."/>
            <person name="Clum A."/>
            <person name="Steindorff A."/>
            <person name="Ohm R."/>
            <person name="Martin F."/>
            <person name="Silar P."/>
            <person name="Natvig D."/>
            <person name="Lalanne C."/>
            <person name="Gautier V."/>
            <person name="Ament-Velasquez S.L."/>
            <person name="Kruys A."/>
            <person name="Hutchinson M.I."/>
            <person name="Powell A.J."/>
            <person name="Barry K."/>
            <person name="Miller A.N."/>
            <person name="Grigoriev I.V."/>
            <person name="Debuchy R."/>
            <person name="Gladieux P."/>
            <person name="Thoren M.H."/>
            <person name="Johannesson H."/>
        </authorList>
    </citation>
    <scope>NUCLEOTIDE SEQUENCE</scope>
    <source>
        <strain evidence="4">CBS 168.71</strain>
    </source>
</reference>
<evidence type="ECO:0000313" key="4">
    <source>
        <dbReference type="EMBL" id="KAK3294030.1"/>
    </source>
</evidence>
<dbReference type="Proteomes" id="UP001278766">
    <property type="component" value="Unassembled WGS sequence"/>
</dbReference>
<evidence type="ECO:0000313" key="5">
    <source>
        <dbReference type="Proteomes" id="UP001278766"/>
    </source>
</evidence>
<feature type="compositionally biased region" description="Low complexity" evidence="1">
    <location>
        <begin position="131"/>
        <end position="161"/>
    </location>
</feature>
<protein>
    <recommendedName>
        <fullName evidence="6">Mid2 domain-containing protein</fullName>
    </recommendedName>
</protein>
<keyword evidence="5" id="KW-1185">Reference proteome</keyword>
<reference evidence="4" key="1">
    <citation type="journal article" date="2023" name="Mol. Phylogenet. Evol.">
        <title>Genome-scale phylogeny and comparative genomics of the fungal order Sordariales.</title>
        <authorList>
            <person name="Hensen N."/>
            <person name="Bonometti L."/>
            <person name="Westerberg I."/>
            <person name="Brannstrom I.O."/>
            <person name="Guillou S."/>
            <person name="Cros-Aarteil S."/>
            <person name="Calhoun S."/>
            <person name="Haridas S."/>
            <person name="Kuo A."/>
            <person name="Mondo S."/>
            <person name="Pangilinan J."/>
            <person name="Riley R."/>
            <person name="LaButti K."/>
            <person name="Andreopoulos B."/>
            <person name="Lipzen A."/>
            <person name="Chen C."/>
            <person name="Yan M."/>
            <person name="Daum C."/>
            <person name="Ng V."/>
            <person name="Clum A."/>
            <person name="Steindorff A."/>
            <person name="Ohm R.A."/>
            <person name="Martin F."/>
            <person name="Silar P."/>
            <person name="Natvig D.O."/>
            <person name="Lalanne C."/>
            <person name="Gautier V."/>
            <person name="Ament-Velasquez S.L."/>
            <person name="Kruys A."/>
            <person name="Hutchinson M.I."/>
            <person name="Powell A.J."/>
            <person name="Barry K."/>
            <person name="Miller A.N."/>
            <person name="Grigoriev I.V."/>
            <person name="Debuchy R."/>
            <person name="Gladieux P."/>
            <person name="Hiltunen Thoren M."/>
            <person name="Johannesson H."/>
        </authorList>
    </citation>
    <scope>NUCLEOTIDE SEQUENCE</scope>
    <source>
        <strain evidence="4">CBS 168.71</strain>
    </source>
</reference>
<feature type="region of interest" description="Disordered" evidence="1">
    <location>
        <begin position="110"/>
        <end position="206"/>
    </location>
</feature>
<feature type="compositionally biased region" description="Polar residues" evidence="1">
    <location>
        <begin position="162"/>
        <end position="174"/>
    </location>
</feature>
<feature type="compositionally biased region" description="Gly residues" evidence="1">
    <location>
        <begin position="179"/>
        <end position="206"/>
    </location>
</feature>
<dbReference type="EMBL" id="JAUEPN010000005">
    <property type="protein sequence ID" value="KAK3294030.1"/>
    <property type="molecule type" value="Genomic_DNA"/>
</dbReference>
<keyword evidence="3" id="KW-0732">Signal</keyword>
<gene>
    <name evidence="4" type="ORF">B0H64DRAFT_433284</name>
</gene>
<evidence type="ECO:0008006" key="6">
    <source>
        <dbReference type="Google" id="ProtNLM"/>
    </source>
</evidence>
<evidence type="ECO:0000256" key="1">
    <source>
        <dbReference type="SAM" id="MobiDB-lite"/>
    </source>
</evidence>
<feature type="region of interest" description="Disordered" evidence="1">
    <location>
        <begin position="255"/>
        <end position="282"/>
    </location>
</feature>
<evidence type="ECO:0000256" key="3">
    <source>
        <dbReference type="SAM" id="SignalP"/>
    </source>
</evidence>
<keyword evidence="2" id="KW-0812">Transmembrane</keyword>
<dbReference type="AlphaFoldDB" id="A0AAE0HCX3"/>
<dbReference type="GeneID" id="87842986"/>
<sequence length="301" mass="31778">MTFVEALACVVFVLTIPIASCQWFQPPTKRELWHVGDVHNIQYHTDLTWYTITLWQQAISGGWATPGPVIYQTNSGPANVLDWTVQLYDFDLESSNVFFFWLKEGGPENATGPVKGQTMSSGYFNITDQPSPTTTSSSSSSSSTVSTNLSTELSSTCSTATQPTLDQGEATASSRVPGEGSGGTNGAAEAGGGGEGGEGEGEGGGGSLPVAAQAGIGVGVSVVGVTVVICGILWFRYLRKQQQILLDLQRRAYTEPPPPDTDVTEAGKPQASPPTVQYYPAYELGPHSRPAELGCPLPNLN</sequence>
<keyword evidence="2" id="KW-1133">Transmembrane helix</keyword>
<comment type="caution">
    <text evidence="4">The sequence shown here is derived from an EMBL/GenBank/DDBJ whole genome shotgun (WGS) entry which is preliminary data.</text>
</comment>
<accession>A0AAE0HCX3</accession>
<feature type="signal peptide" evidence="3">
    <location>
        <begin position="1"/>
        <end position="21"/>
    </location>
</feature>
<proteinExistence type="predicted"/>
<feature type="chain" id="PRO_5042200427" description="Mid2 domain-containing protein" evidence="3">
    <location>
        <begin position="22"/>
        <end position="301"/>
    </location>
</feature>
<organism evidence="4 5">
    <name type="scientific">Chaetomium fimeti</name>
    <dbReference type="NCBI Taxonomy" id="1854472"/>
    <lineage>
        <taxon>Eukaryota</taxon>
        <taxon>Fungi</taxon>
        <taxon>Dikarya</taxon>
        <taxon>Ascomycota</taxon>
        <taxon>Pezizomycotina</taxon>
        <taxon>Sordariomycetes</taxon>
        <taxon>Sordariomycetidae</taxon>
        <taxon>Sordariales</taxon>
        <taxon>Chaetomiaceae</taxon>
        <taxon>Chaetomium</taxon>
    </lineage>
</organism>
<dbReference type="RefSeq" id="XP_062657544.1">
    <property type="nucleotide sequence ID" value="XM_062806038.1"/>
</dbReference>
<feature type="transmembrane region" description="Helical" evidence="2">
    <location>
        <begin position="214"/>
        <end position="235"/>
    </location>
</feature>